<feature type="domain" description="Metalloenzyme" evidence="7">
    <location>
        <begin position="4"/>
        <end position="376"/>
    </location>
</feature>
<evidence type="ECO:0000259" key="7">
    <source>
        <dbReference type="Pfam" id="PF01676"/>
    </source>
</evidence>
<protein>
    <recommendedName>
        <fullName evidence="5 6">Phosphopentomutase</fullName>
        <ecNumber evidence="5 6">5.4.2.7</ecNumber>
    </recommendedName>
    <alternativeName>
        <fullName evidence="5">Phosphodeoxyribomutase</fullName>
    </alternativeName>
</protein>
<feature type="binding site" evidence="5">
    <location>
        <position position="325"/>
    </location>
    <ligand>
        <name>Mn(2+)</name>
        <dbReference type="ChEBI" id="CHEBI:29035"/>
        <label>1</label>
    </ligand>
</feature>
<dbReference type="SUPFAM" id="SSF143856">
    <property type="entry name" value="DeoB insert domain-like"/>
    <property type="match status" value="1"/>
</dbReference>
<reference evidence="8 9" key="1">
    <citation type="submission" date="2020-11" db="EMBL/GenBank/DDBJ databases">
        <title>Fusibacter basophilias sp. nov.</title>
        <authorList>
            <person name="Qiu D."/>
        </authorList>
    </citation>
    <scope>NUCLEOTIDE SEQUENCE [LARGE SCALE GENOMIC DNA]</scope>
    <source>
        <strain evidence="8 9">Q10-2</strain>
    </source>
</reference>
<dbReference type="InterPro" id="IPR006124">
    <property type="entry name" value="Metalloenzyme"/>
</dbReference>
<dbReference type="SUPFAM" id="SSF53649">
    <property type="entry name" value="Alkaline phosphatase-like"/>
    <property type="match status" value="1"/>
</dbReference>
<evidence type="ECO:0000256" key="2">
    <source>
        <dbReference type="ARBA" id="ARBA00022723"/>
    </source>
</evidence>
<name>A0ABR9ZT65_9FIRM</name>
<comment type="pathway">
    <text evidence="5">Carbohydrate degradation; 2-deoxy-D-ribose 1-phosphate degradation; D-glyceraldehyde 3-phosphate and acetaldehyde from 2-deoxy-alpha-D-ribose 1-phosphate: step 1/2.</text>
</comment>
<keyword evidence="4 5" id="KW-0413">Isomerase</keyword>
<dbReference type="NCBIfam" id="NF003766">
    <property type="entry name" value="PRK05362.1"/>
    <property type="match status" value="1"/>
</dbReference>
<evidence type="ECO:0000256" key="5">
    <source>
        <dbReference type="HAMAP-Rule" id="MF_00740"/>
    </source>
</evidence>
<dbReference type="InterPro" id="IPR024052">
    <property type="entry name" value="Phosphopentomutase_DeoB_cap_sf"/>
</dbReference>
<proteinExistence type="inferred from homology"/>
<dbReference type="InterPro" id="IPR010045">
    <property type="entry name" value="DeoB"/>
</dbReference>
<keyword evidence="3 5" id="KW-0464">Manganese</keyword>
<dbReference type="PANTHER" id="PTHR21110">
    <property type="entry name" value="PHOSPHOPENTOMUTASE"/>
    <property type="match status" value="1"/>
</dbReference>
<evidence type="ECO:0000256" key="4">
    <source>
        <dbReference type="ARBA" id="ARBA00023235"/>
    </source>
</evidence>
<dbReference type="GO" id="GO:0008973">
    <property type="term" value="F:phosphopentomutase activity"/>
    <property type="evidence" value="ECO:0007669"/>
    <property type="project" value="UniProtKB-EC"/>
</dbReference>
<dbReference type="Gene3D" id="3.30.70.1250">
    <property type="entry name" value="Phosphopentomutase"/>
    <property type="match status" value="1"/>
</dbReference>
<evidence type="ECO:0000256" key="3">
    <source>
        <dbReference type="ARBA" id="ARBA00023211"/>
    </source>
</evidence>
<evidence type="ECO:0000256" key="1">
    <source>
        <dbReference type="ARBA" id="ARBA00010373"/>
    </source>
</evidence>
<feature type="binding site" evidence="5">
    <location>
        <position position="11"/>
    </location>
    <ligand>
        <name>Mn(2+)</name>
        <dbReference type="ChEBI" id="CHEBI:29035"/>
        <label>1</label>
    </ligand>
</feature>
<comment type="similarity">
    <text evidence="1 5">Belongs to the phosphopentomutase family.</text>
</comment>
<comment type="subcellular location">
    <subcellularLocation>
        <location evidence="5">Cytoplasm</location>
    </subcellularLocation>
</comment>
<comment type="catalytic activity">
    <reaction evidence="5">
        <text>2-deoxy-alpha-D-ribose 1-phosphate = 2-deoxy-D-ribose 5-phosphate</text>
        <dbReference type="Rhea" id="RHEA:27658"/>
        <dbReference type="ChEBI" id="CHEBI:57259"/>
        <dbReference type="ChEBI" id="CHEBI:62877"/>
        <dbReference type="EC" id="5.4.2.7"/>
    </reaction>
</comment>
<organism evidence="8 9">
    <name type="scientific">Fusibacter ferrireducens</name>
    <dbReference type="NCBI Taxonomy" id="2785058"/>
    <lineage>
        <taxon>Bacteria</taxon>
        <taxon>Bacillati</taxon>
        <taxon>Bacillota</taxon>
        <taxon>Clostridia</taxon>
        <taxon>Eubacteriales</taxon>
        <taxon>Eubacteriales Family XII. Incertae Sedis</taxon>
        <taxon>Fusibacter</taxon>
    </lineage>
</organism>
<comment type="catalytic activity">
    <reaction evidence="5">
        <text>alpha-D-ribose 1-phosphate = D-ribose 5-phosphate</text>
        <dbReference type="Rhea" id="RHEA:18793"/>
        <dbReference type="ChEBI" id="CHEBI:57720"/>
        <dbReference type="ChEBI" id="CHEBI:78346"/>
        <dbReference type="EC" id="5.4.2.7"/>
    </reaction>
</comment>
<feature type="binding site" evidence="5">
    <location>
        <position position="288"/>
    </location>
    <ligand>
        <name>Mn(2+)</name>
        <dbReference type="ChEBI" id="CHEBI:29035"/>
        <label>2</label>
    </ligand>
</feature>
<keyword evidence="2 5" id="KW-0479">Metal-binding</keyword>
<dbReference type="PIRSF" id="PIRSF001491">
    <property type="entry name" value="Ppentomutase"/>
    <property type="match status" value="1"/>
</dbReference>
<comment type="function">
    <text evidence="5">Isomerase that catalyzes the conversion of deoxy-ribose 1-phosphate (dRib-1-P) and ribose 1-phosphate (Rib-1-P) to deoxy-ribose 5-phosphate (dRib-5-P) and ribose 5-phosphate (Rib-5-P), respectively.</text>
</comment>
<evidence type="ECO:0000313" key="9">
    <source>
        <dbReference type="Proteomes" id="UP000614200"/>
    </source>
</evidence>
<dbReference type="EMBL" id="JADKNH010000006">
    <property type="protein sequence ID" value="MBF4693671.1"/>
    <property type="molecule type" value="Genomic_DNA"/>
</dbReference>
<comment type="caution">
    <text evidence="8">The sequence shown here is derived from an EMBL/GenBank/DDBJ whole genome shotgun (WGS) entry which is preliminary data.</text>
</comment>
<dbReference type="HAMAP" id="MF_00740">
    <property type="entry name" value="Phosphopentomut"/>
    <property type="match status" value="1"/>
</dbReference>
<dbReference type="EC" id="5.4.2.7" evidence="5 6"/>
<feature type="binding site" evidence="5">
    <location>
        <position position="324"/>
    </location>
    <ligand>
        <name>Mn(2+)</name>
        <dbReference type="ChEBI" id="CHEBI:29035"/>
        <label>1</label>
    </ligand>
</feature>
<dbReference type="PANTHER" id="PTHR21110:SF0">
    <property type="entry name" value="PHOSPHOPENTOMUTASE"/>
    <property type="match status" value="1"/>
</dbReference>
<keyword evidence="9" id="KW-1185">Reference proteome</keyword>
<keyword evidence="5" id="KW-0963">Cytoplasm</keyword>
<evidence type="ECO:0000256" key="6">
    <source>
        <dbReference type="NCBIfam" id="TIGR01696"/>
    </source>
</evidence>
<dbReference type="Gene3D" id="3.40.720.10">
    <property type="entry name" value="Alkaline Phosphatase, subunit A"/>
    <property type="match status" value="1"/>
</dbReference>
<dbReference type="Pfam" id="PF01676">
    <property type="entry name" value="Metalloenzyme"/>
    <property type="match status" value="1"/>
</dbReference>
<feature type="binding site" evidence="5">
    <location>
        <position position="336"/>
    </location>
    <ligand>
        <name>Mn(2+)</name>
        <dbReference type="ChEBI" id="CHEBI:29035"/>
        <label>2</label>
    </ligand>
</feature>
<dbReference type="CDD" id="cd16009">
    <property type="entry name" value="PPM"/>
    <property type="match status" value="1"/>
</dbReference>
<evidence type="ECO:0000313" key="8">
    <source>
        <dbReference type="EMBL" id="MBF4693671.1"/>
    </source>
</evidence>
<dbReference type="Proteomes" id="UP000614200">
    <property type="component" value="Unassembled WGS sequence"/>
</dbReference>
<feature type="binding site" evidence="5">
    <location>
        <position position="283"/>
    </location>
    <ligand>
        <name>Mn(2+)</name>
        <dbReference type="ChEBI" id="CHEBI:29035"/>
        <label>2</label>
    </ligand>
</feature>
<dbReference type="InterPro" id="IPR017850">
    <property type="entry name" value="Alkaline_phosphatase_core_sf"/>
</dbReference>
<gene>
    <name evidence="5" type="primary">deoB</name>
    <name evidence="8" type="ORF">ISU02_11085</name>
</gene>
<sequence length="390" mass="42942">MINRVILFVLDSVGIGALPDSEKFGDIGVDTLGHIARQADDFKIPNLKKLGIGNIEGVDAIEADPSPMGAYGRSLEASNGKDTTTGHWEIAGLLIDQPFKTYPEGFPDYVIRAFEEKIGRKVMCNKPASGTVILDELGEEHMKTGNPIVYTSADSVFQIAAHEDIIPLDELYKMCQIARDMLMGDDQVARVIARPFIGTPGHFERTSNRRDYSLKPFHKTVLDMAKENGLEVKAVGKIVDIFDGEGITEDIHTKDNMDGVEQTLKYLKQDFKGILFTNLVDFDAKFGHRRDVKGYQGAIEALDARIPELLEAMREDDVIIFLADHGNDPTYTGTDHTREYIPVLVAGASIKEGVDIGTLNTFSDIAATVSDMLGIPQTPHGKSFKSQILK</sequence>
<dbReference type="NCBIfam" id="TIGR01696">
    <property type="entry name" value="deoB"/>
    <property type="match status" value="1"/>
</dbReference>
<accession>A0ABR9ZT65</accession>
<comment type="cofactor">
    <cofactor evidence="5">
        <name>Mn(2+)</name>
        <dbReference type="ChEBI" id="CHEBI:29035"/>
    </cofactor>
    <text evidence="5">Binds 2 manganese ions.</text>
</comment>